<proteinExistence type="predicted"/>
<dbReference type="Proteomes" id="UP000046122">
    <property type="component" value="Unassembled WGS sequence"/>
</dbReference>
<gene>
    <name evidence="2" type="ORF">MPL3365_180060</name>
</gene>
<evidence type="ECO:0000313" key="2">
    <source>
        <dbReference type="EMBL" id="CDX53364.1"/>
    </source>
</evidence>
<sequence>MSQVFSLSRGVPRFRSGRDGVEDGLEATKLGGFREPERSVLKYVSAGSAGSRDLQAGLT</sequence>
<organism evidence="2 3">
    <name type="scientific">Mesorhizobium plurifarium</name>
    <dbReference type="NCBI Taxonomy" id="69974"/>
    <lineage>
        <taxon>Bacteria</taxon>
        <taxon>Pseudomonadati</taxon>
        <taxon>Pseudomonadota</taxon>
        <taxon>Alphaproteobacteria</taxon>
        <taxon>Hyphomicrobiales</taxon>
        <taxon>Phyllobacteriaceae</taxon>
        <taxon>Mesorhizobium</taxon>
    </lineage>
</organism>
<reference evidence="2 3" key="1">
    <citation type="submission" date="2014-08" db="EMBL/GenBank/DDBJ databases">
        <authorList>
            <person name="Moulin Lionel"/>
        </authorList>
    </citation>
    <scope>NUCLEOTIDE SEQUENCE [LARGE SCALE GENOMIC DNA]</scope>
</reference>
<evidence type="ECO:0000313" key="3">
    <source>
        <dbReference type="Proteomes" id="UP000046122"/>
    </source>
</evidence>
<dbReference type="EMBL" id="CCNE01000010">
    <property type="protein sequence ID" value="CDX53364.1"/>
    <property type="molecule type" value="Genomic_DNA"/>
</dbReference>
<protein>
    <submittedName>
        <fullName evidence="2">Uncharacterized protein</fullName>
    </submittedName>
</protein>
<feature type="region of interest" description="Disordered" evidence="1">
    <location>
        <begin position="1"/>
        <end position="21"/>
    </location>
</feature>
<accession>A0A090G6L6</accession>
<evidence type="ECO:0000256" key="1">
    <source>
        <dbReference type="SAM" id="MobiDB-lite"/>
    </source>
</evidence>
<name>A0A090G6L6_MESPL</name>
<dbReference type="AlphaFoldDB" id="A0A090G6L6"/>